<evidence type="ECO:0000313" key="7">
    <source>
        <dbReference type="Proteomes" id="UP000604383"/>
    </source>
</evidence>
<dbReference type="InterPro" id="IPR011004">
    <property type="entry name" value="Trimer_LpxA-like_sf"/>
</dbReference>
<dbReference type="SUPFAM" id="SSF51161">
    <property type="entry name" value="Trimeric LpxA-like enzymes"/>
    <property type="match status" value="1"/>
</dbReference>
<dbReference type="GO" id="GO:0046677">
    <property type="term" value="P:response to antibiotic"/>
    <property type="evidence" value="ECO:0007669"/>
    <property type="project" value="UniProtKB-KW"/>
</dbReference>
<dbReference type="Pfam" id="PF00132">
    <property type="entry name" value="Hexapep"/>
    <property type="match status" value="1"/>
</dbReference>
<dbReference type="GO" id="GO:0016746">
    <property type="term" value="F:acyltransferase activity"/>
    <property type="evidence" value="ECO:0007669"/>
    <property type="project" value="UniProtKB-KW"/>
</dbReference>
<sequence>MNKHLIYPRSGDPNTVYIKNVITRPEITAGDFSMYNDHAQDPRDFEKHNVLYQYPANCDQLIIGKFCSIACGAKFLLNSANHALQSLSTYPFPIFFEEWQQQPKDVRNAWITGGDIVIGNDVWIGYEAVILAGVTIGDGAIIGTRALVTRDVAPYTIVGGVPARELRLRFPEETIAELLTLKWWDWPIELIQSNIASLQSGDIRRLKAACPHQTHI</sequence>
<keyword evidence="4" id="KW-0046">Antibiotic resistance</keyword>
<proteinExistence type="inferred from homology"/>
<comment type="similarity">
    <text evidence="1">Belongs to the transferase hexapeptide repeat family.</text>
</comment>
<evidence type="ECO:0000313" key="6">
    <source>
        <dbReference type="EMBL" id="MZH54993.1"/>
    </source>
</evidence>
<keyword evidence="3" id="KW-0677">Repeat</keyword>
<dbReference type="Proteomes" id="UP000604383">
    <property type="component" value="Unassembled WGS sequence"/>
</dbReference>
<dbReference type="PROSITE" id="PS00101">
    <property type="entry name" value="HEXAPEP_TRANSFERASES"/>
    <property type="match status" value="1"/>
</dbReference>
<keyword evidence="2" id="KW-0808">Transferase</keyword>
<dbReference type="FunFam" id="2.160.10.10:FF:000037">
    <property type="entry name" value="Streptogramin A acetyltransferase"/>
    <property type="match status" value="1"/>
</dbReference>
<dbReference type="InterPro" id="IPR050179">
    <property type="entry name" value="Trans_hexapeptide_repeat"/>
</dbReference>
<evidence type="ECO:0000256" key="1">
    <source>
        <dbReference type="ARBA" id="ARBA00007274"/>
    </source>
</evidence>
<accession>A0AB36B3R7</accession>
<comment type="caution">
    <text evidence="6">The sequence shown here is derived from an EMBL/GenBank/DDBJ whole genome shotgun (WGS) entry which is preliminary data.</text>
</comment>
<dbReference type="Gene3D" id="2.160.10.10">
    <property type="entry name" value="Hexapeptide repeat proteins"/>
    <property type="match status" value="1"/>
</dbReference>
<evidence type="ECO:0000256" key="3">
    <source>
        <dbReference type="ARBA" id="ARBA00022737"/>
    </source>
</evidence>
<protein>
    <submittedName>
        <fullName evidence="6">Acetyltransferase</fullName>
    </submittedName>
</protein>
<dbReference type="InterPro" id="IPR018357">
    <property type="entry name" value="Hexapep_transf_CS"/>
</dbReference>
<evidence type="ECO:0000256" key="5">
    <source>
        <dbReference type="ARBA" id="ARBA00023315"/>
    </source>
</evidence>
<dbReference type="EMBL" id="WWTN01000005">
    <property type="protein sequence ID" value="MZH54993.1"/>
    <property type="molecule type" value="Genomic_DNA"/>
</dbReference>
<name>A0AB36B3R7_CLOIN</name>
<organism evidence="6 7">
    <name type="scientific">Clostridium innocuum</name>
    <dbReference type="NCBI Taxonomy" id="1522"/>
    <lineage>
        <taxon>Bacteria</taxon>
        <taxon>Bacillati</taxon>
        <taxon>Bacillota</taxon>
        <taxon>Clostridia</taxon>
        <taxon>Eubacteriales</taxon>
        <taxon>Clostridiaceae</taxon>
        <taxon>Clostridium</taxon>
    </lineage>
</organism>
<evidence type="ECO:0000256" key="2">
    <source>
        <dbReference type="ARBA" id="ARBA00022679"/>
    </source>
</evidence>
<dbReference type="PANTHER" id="PTHR43300">
    <property type="entry name" value="ACETYLTRANSFERASE"/>
    <property type="match status" value="1"/>
</dbReference>
<gene>
    <name evidence="6" type="ORF">GT664_04265</name>
</gene>
<dbReference type="CDD" id="cd03349">
    <property type="entry name" value="LbH_XAT"/>
    <property type="match status" value="1"/>
</dbReference>
<dbReference type="InterPro" id="IPR001451">
    <property type="entry name" value="Hexapep"/>
</dbReference>
<dbReference type="RefSeq" id="WP_161128970.1">
    <property type="nucleotide sequence ID" value="NZ_JAQFBP010000016.1"/>
</dbReference>
<keyword evidence="5" id="KW-0012">Acyltransferase</keyword>
<dbReference type="AlphaFoldDB" id="A0AB36B3R7"/>
<evidence type="ECO:0000256" key="4">
    <source>
        <dbReference type="ARBA" id="ARBA00023251"/>
    </source>
</evidence>
<reference evidence="6" key="1">
    <citation type="journal article" date="2019" name="Nat. Med.">
        <title>A library of human gut bacterial isolates paired with longitudinal multiomics data enables mechanistic microbiome research.</title>
        <authorList>
            <person name="Poyet M."/>
            <person name="Groussin M."/>
            <person name="Gibbons S.M."/>
            <person name="Avila-Pacheco J."/>
            <person name="Jiang X."/>
            <person name="Kearney S.M."/>
            <person name="Perrotta A.R."/>
            <person name="Berdy B."/>
            <person name="Zhao S."/>
            <person name="Lieberman T.D."/>
            <person name="Swanson P.K."/>
            <person name="Smith M."/>
            <person name="Roesemann S."/>
            <person name="Alexander J.E."/>
            <person name="Rich S.A."/>
            <person name="Livny J."/>
            <person name="Vlamakis H."/>
            <person name="Clish C."/>
            <person name="Bullock K."/>
            <person name="Deik A."/>
            <person name="Scott J."/>
            <person name="Pierce K.A."/>
            <person name="Xavier R.J."/>
            <person name="Alm E.J."/>
        </authorList>
    </citation>
    <scope>NUCLEOTIDE SEQUENCE</scope>
    <source>
        <strain evidence="6">BIOML-A12</strain>
    </source>
</reference>
<dbReference type="PANTHER" id="PTHR43300:SF11">
    <property type="entry name" value="ACETYLTRANSFERASE RV3034C-RELATED"/>
    <property type="match status" value="1"/>
</dbReference>